<dbReference type="Proteomes" id="UP000244722">
    <property type="component" value="Unassembled WGS sequence"/>
</dbReference>
<organism evidence="1 2">
    <name type="scientific">Tuber borchii</name>
    <name type="common">White truffle</name>
    <dbReference type="NCBI Taxonomy" id="42251"/>
    <lineage>
        <taxon>Eukaryota</taxon>
        <taxon>Fungi</taxon>
        <taxon>Dikarya</taxon>
        <taxon>Ascomycota</taxon>
        <taxon>Pezizomycotina</taxon>
        <taxon>Pezizomycetes</taxon>
        <taxon>Pezizales</taxon>
        <taxon>Tuberaceae</taxon>
        <taxon>Tuber</taxon>
    </lineage>
</organism>
<gene>
    <name evidence="1" type="ORF">B9Z19DRAFT_1130365</name>
</gene>
<evidence type="ECO:0000313" key="1">
    <source>
        <dbReference type="EMBL" id="PUU76046.1"/>
    </source>
</evidence>
<keyword evidence="2" id="KW-1185">Reference proteome</keyword>
<dbReference type="EMBL" id="NESQ01000205">
    <property type="protein sequence ID" value="PUU76046.1"/>
    <property type="molecule type" value="Genomic_DNA"/>
</dbReference>
<proteinExistence type="predicted"/>
<reference evidence="1 2" key="1">
    <citation type="submission" date="2017-04" db="EMBL/GenBank/DDBJ databases">
        <title>Draft genome sequence of Tuber borchii Vittad., a whitish edible truffle.</title>
        <authorList>
            <consortium name="DOE Joint Genome Institute"/>
            <person name="Murat C."/>
            <person name="Kuo A."/>
            <person name="Barry K.W."/>
            <person name="Clum A."/>
            <person name="Dockter R.B."/>
            <person name="Fauchery L."/>
            <person name="Iotti M."/>
            <person name="Kohler A."/>
            <person name="Labutti K."/>
            <person name="Lindquist E.A."/>
            <person name="Lipzen A."/>
            <person name="Ohm R.A."/>
            <person name="Wang M."/>
            <person name="Grigoriev I.V."/>
            <person name="Zambonelli A."/>
            <person name="Martin F.M."/>
        </authorList>
    </citation>
    <scope>NUCLEOTIDE SEQUENCE [LARGE SCALE GENOMIC DNA]</scope>
    <source>
        <strain evidence="1 2">Tbo3840</strain>
    </source>
</reference>
<dbReference type="AlphaFoldDB" id="A0A2T6ZKR7"/>
<dbReference type="STRING" id="42251.A0A2T6ZKR7"/>
<name>A0A2T6ZKR7_TUBBO</name>
<sequence length="154" mass="16882">MLCRRFANPRVISDTEYPPLVPGEKQSLLIKVDLGNPTALTVADIKARDPTNDWSAVERQINSIRADLGVYETPLLTVTLKYQHISNPLGTTLSISRTARSQNDEAFFANSAASASDGLVDSTQRKLSFASDPTDEVLAYWRDAELSSSPFVPP</sequence>
<comment type="caution">
    <text evidence="1">The sequence shown here is derived from an EMBL/GenBank/DDBJ whole genome shotgun (WGS) entry which is preliminary data.</text>
</comment>
<accession>A0A2T6ZKR7</accession>
<dbReference type="OrthoDB" id="5477555at2759"/>
<evidence type="ECO:0000313" key="2">
    <source>
        <dbReference type="Proteomes" id="UP000244722"/>
    </source>
</evidence>
<protein>
    <submittedName>
        <fullName evidence="1">Uncharacterized protein</fullName>
    </submittedName>
</protein>